<sequence length="173" mass="19177">MAVQLSETDRVKISTEVAEEFIEAYYTALNSSSARNTIASFYIPPIPGSTTSRNLPIINYNGDLSNDGSIFQTKFSEMPYTFYEAQSVNVQVLNPCMDPNGAKTRKEAERNMSLAVQVSGHVRLNERKEGPLRGFSDDMVLVPNKEAVGGKGTGKTGEGRQWLIQTQNFRFVV</sequence>
<organism evidence="2 3">
    <name type="scientific">Pseudocercospora musae</name>
    <dbReference type="NCBI Taxonomy" id="113226"/>
    <lineage>
        <taxon>Eukaryota</taxon>
        <taxon>Fungi</taxon>
        <taxon>Dikarya</taxon>
        <taxon>Ascomycota</taxon>
        <taxon>Pezizomycotina</taxon>
        <taxon>Dothideomycetes</taxon>
        <taxon>Dothideomycetidae</taxon>
        <taxon>Mycosphaerellales</taxon>
        <taxon>Mycosphaerellaceae</taxon>
        <taxon>Pseudocercospora</taxon>
    </lineage>
</organism>
<dbReference type="Proteomes" id="UP000073492">
    <property type="component" value="Unassembled WGS sequence"/>
</dbReference>
<name>A0A139I4D7_9PEZI</name>
<dbReference type="Gene3D" id="3.10.450.50">
    <property type="match status" value="1"/>
</dbReference>
<evidence type="ECO:0000259" key="1">
    <source>
        <dbReference type="PROSITE" id="PS50177"/>
    </source>
</evidence>
<dbReference type="STRING" id="113226.A0A139I4D7"/>
<evidence type="ECO:0000313" key="3">
    <source>
        <dbReference type="Proteomes" id="UP000073492"/>
    </source>
</evidence>
<dbReference type="AlphaFoldDB" id="A0A139I4D7"/>
<proteinExistence type="predicted"/>
<reference evidence="2 3" key="1">
    <citation type="submission" date="2015-07" db="EMBL/GenBank/DDBJ databases">
        <title>Comparative genomics of the Sigatoka disease complex on banana suggests a link between parallel evolutionary changes in Pseudocercospora fijiensis and Pseudocercospora eumusae and increased virulence on the banana host.</title>
        <authorList>
            <person name="Chang T.-C."/>
            <person name="Salvucci A."/>
            <person name="Crous P.W."/>
            <person name="Stergiopoulos I."/>
        </authorList>
    </citation>
    <scope>NUCLEOTIDE SEQUENCE [LARGE SCALE GENOMIC DNA]</scope>
    <source>
        <strain evidence="2 3">CBS 116634</strain>
    </source>
</reference>
<dbReference type="SUPFAM" id="SSF54427">
    <property type="entry name" value="NTF2-like"/>
    <property type="match status" value="1"/>
</dbReference>
<feature type="domain" description="NTF2" evidence="1">
    <location>
        <begin position="17"/>
        <end position="171"/>
    </location>
</feature>
<accession>A0A139I4D7</accession>
<gene>
    <name evidence="2" type="ORF">AC579_872</name>
</gene>
<dbReference type="PROSITE" id="PS50177">
    <property type="entry name" value="NTF2_DOMAIN"/>
    <property type="match status" value="1"/>
</dbReference>
<dbReference type="EMBL" id="LFZO01000321">
    <property type="protein sequence ID" value="KXT09620.1"/>
    <property type="molecule type" value="Genomic_DNA"/>
</dbReference>
<dbReference type="InterPro" id="IPR018222">
    <property type="entry name" value="Nuclear_transport_factor_2_euk"/>
</dbReference>
<keyword evidence="3" id="KW-1185">Reference proteome</keyword>
<comment type="caution">
    <text evidence="2">The sequence shown here is derived from an EMBL/GenBank/DDBJ whole genome shotgun (WGS) entry which is preliminary data.</text>
</comment>
<protein>
    <recommendedName>
        <fullName evidence="1">NTF2 domain-containing protein</fullName>
    </recommendedName>
</protein>
<dbReference type="InterPro" id="IPR032710">
    <property type="entry name" value="NTF2-like_dom_sf"/>
</dbReference>
<dbReference type="OrthoDB" id="25408at2759"/>
<evidence type="ECO:0000313" key="2">
    <source>
        <dbReference type="EMBL" id="KXT09620.1"/>
    </source>
</evidence>